<keyword evidence="7" id="KW-0732">Signal</keyword>
<keyword evidence="4 5" id="KW-0413">Isomerase</keyword>
<dbReference type="SUPFAM" id="SSF54534">
    <property type="entry name" value="FKBP-like"/>
    <property type="match status" value="1"/>
</dbReference>
<evidence type="ECO:0000256" key="4">
    <source>
        <dbReference type="ARBA" id="ARBA00023235"/>
    </source>
</evidence>
<dbReference type="GeneID" id="78497837"/>
<evidence type="ECO:0000256" key="7">
    <source>
        <dbReference type="SAM" id="SignalP"/>
    </source>
</evidence>
<dbReference type="Pfam" id="PF01346">
    <property type="entry name" value="FKBP_N"/>
    <property type="match status" value="1"/>
</dbReference>
<dbReference type="Pfam" id="PF00254">
    <property type="entry name" value="FKBP_C"/>
    <property type="match status" value="1"/>
</dbReference>
<dbReference type="InterPro" id="IPR001179">
    <property type="entry name" value="PPIase_FKBP_dom"/>
</dbReference>
<dbReference type="PROSITE" id="PS51257">
    <property type="entry name" value="PROKAR_LIPOPROTEIN"/>
    <property type="match status" value="1"/>
</dbReference>
<evidence type="ECO:0000256" key="6">
    <source>
        <dbReference type="RuleBase" id="RU003915"/>
    </source>
</evidence>
<sequence>MKKIAIVAAMAIAAATFTACGNSTPKADLKNDVDTMSYAMGMAQTQGLKDFLVGRMQIDTTYMDEFIKGLNDGANAGDDKKKAAYYAGIQIGQQISNQMIKGINSEVFGEDSTKSISLKNFMAGFIAGTTGKTGSVKMTAEEAQQIAQAKMMAIKGKNMEKQYGPNKAAGEKWLAENKKKAGVKTLPSGVQYRVIKEGKGAMPQDTSTVVVNYEGKTIDGKVFDSSYKRGEPITLKANQVIKGWTDALVHMPAGSVWEVYIPQQLAYGDREQGQIKPFSALIFKIELVKVGGK</sequence>
<dbReference type="Gene3D" id="3.10.50.40">
    <property type="match status" value="1"/>
</dbReference>
<feature type="signal peptide" evidence="7">
    <location>
        <begin position="1"/>
        <end position="21"/>
    </location>
</feature>
<dbReference type="EC" id="5.2.1.8" evidence="6"/>
<evidence type="ECO:0000313" key="10">
    <source>
        <dbReference type="Proteomes" id="UP001196873"/>
    </source>
</evidence>
<dbReference type="EMBL" id="JAHXRF010000015">
    <property type="protein sequence ID" value="MBW4866338.1"/>
    <property type="molecule type" value="Genomic_DNA"/>
</dbReference>
<proteinExistence type="inferred from homology"/>
<dbReference type="GO" id="GO:0003755">
    <property type="term" value="F:peptidyl-prolyl cis-trans isomerase activity"/>
    <property type="evidence" value="ECO:0007669"/>
    <property type="project" value="UniProtKB-UniRule"/>
</dbReference>
<dbReference type="PROSITE" id="PS50059">
    <property type="entry name" value="FKBP_PPIASE"/>
    <property type="match status" value="1"/>
</dbReference>
<reference evidence="9" key="1">
    <citation type="submission" date="2021-07" db="EMBL/GenBank/DDBJ databases">
        <title>Genomic diversity and antimicrobial resistance of Prevotella spp. isolated from chronic lung disease airways.</title>
        <authorList>
            <person name="Webb K.A."/>
            <person name="Olagoke O.S."/>
            <person name="Baird T."/>
            <person name="Neill J."/>
            <person name="Pham A."/>
            <person name="Wells T.J."/>
            <person name="Ramsay K.A."/>
            <person name="Bell S.C."/>
            <person name="Sarovich D.S."/>
            <person name="Price E.P."/>
        </authorList>
    </citation>
    <scope>NUCLEOTIDE SEQUENCE</scope>
    <source>
        <strain evidence="9">SCHI0047.S.3</strain>
    </source>
</reference>
<evidence type="ECO:0000256" key="5">
    <source>
        <dbReference type="PROSITE-ProRule" id="PRU00277"/>
    </source>
</evidence>
<evidence type="ECO:0000256" key="2">
    <source>
        <dbReference type="ARBA" id="ARBA00006577"/>
    </source>
</evidence>
<dbReference type="RefSeq" id="WP_007135246.1">
    <property type="nucleotide sequence ID" value="NZ_CABKPN010000001.1"/>
</dbReference>
<dbReference type="PANTHER" id="PTHR43811:SF19">
    <property type="entry name" value="39 KDA FK506-BINDING NUCLEAR PROTEIN"/>
    <property type="match status" value="1"/>
</dbReference>
<evidence type="ECO:0000256" key="1">
    <source>
        <dbReference type="ARBA" id="ARBA00000971"/>
    </source>
</evidence>
<evidence type="ECO:0000256" key="3">
    <source>
        <dbReference type="ARBA" id="ARBA00023110"/>
    </source>
</evidence>
<name>A0AAW4NT19_9BACT</name>
<dbReference type="PANTHER" id="PTHR43811">
    <property type="entry name" value="FKBP-TYPE PEPTIDYL-PROLYL CIS-TRANS ISOMERASE FKPA"/>
    <property type="match status" value="1"/>
</dbReference>
<evidence type="ECO:0000313" key="9">
    <source>
        <dbReference type="EMBL" id="MBW4866338.1"/>
    </source>
</evidence>
<feature type="chain" id="PRO_5043834488" description="Peptidyl-prolyl cis-trans isomerase" evidence="7">
    <location>
        <begin position="22"/>
        <end position="293"/>
    </location>
</feature>
<evidence type="ECO:0000259" key="8">
    <source>
        <dbReference type="PROSITE" id="PS50059"/>
    </source>
</evidence>
<dbReference type="Gene3D" id="1.10.287.460">
    <property type="entry name" value="Peptidyl-prolyl cis-trans isomerase, FKBP-type, N-terminal domain"/>
    <property type="match status" value="1"/>
</dbReference>
<dbReference type="GO" id="GO:0006457">
    <property type="term" value="P:protein folding"/>
    <property type="evidence" value="ECO:0007669"/>
    <property type="project" value="InterPro"/>
</dbReference>
<dbReference type="InterPro" id="IPR000774">
    <property type="entry name" value="PPIase_FKBP_N"/>
</dbReference>
<dbReference type="InterPro" id="IPR036944">
    <property type="entry name" value="PPIase_FKBP_N_sf"/>
</dbReference>
<comment type="caution">
    <text evidence="9">The sequence shown here is derived from an EMBL/GenBank/DDBJ whole genome shotgun (WGS) entry which is preliminary data.</text>
</comment>
<organism evidence="9 10">
    <name type="scientific">Segatella salivae</name>
    <dbReference type="NCBI Taxonomy" id="228604"/>
    <lineage>
        <taxon>Bacteria</taxon>
        <taxon>Pseudomonadati</taxon>
        <taxon>Bacteroidota</taxon>
        <taxon>Bacteroidia</taxon>
        <taxon>Bacteroidales</taxon>
        <taxon>Prevotellaceae</taxon>
        <taxon>Segatella</taxon>
    </lineage>
</organism>
<dbReference type="InterPro" id="IPR046357">
    <property type="entry name" value="PPIase_dom_sf"/>
</dbReference>
<comment type="similarity">
    <text evidence="2 6">Belongs to the FKBP-type PPIase family.</text>
</comment>
<dbReference type="AlphaFoldDB" id="A0AAW4NT19"/>
<accession>A0AAW4NT19</accession>
<dbReference type="Proteomes" id="UP001196873">
    <property type="component" value="Unassembled WGS sequence"/>
</dbReference>
<feature type="domain" description="PPIase FKBP-type" evidence="8">
    <location>
        <begin position="206"/>
        <end position="291"/>
    </location>
</feature>
<keyword evidence="3 5" id="KW-0697">Rotamase</keyword>
<comment type="catalytic activity">
    <reaction evidence="1 5 6">
        <text>[protein]-peptidylproline (omega=180) = [protein]-peptidylproline (omega=0)</text>
        <dbReference type="Rhea" id="RHEA:16237"/>
        <dbReference type="Rhea" id="RHEA-COMP:10747"/>
        <dbReference type="Rhea" id="RHEA-COMP:10748"/>
        <dbReference type="ChEBI" id="CHEBI:83833"/>
        <dbReference type="ChEBI" id="CHEBI:83834"/>
        <dbReference type="EC" id="5.2.1.8"/>
    </reaction>
</comment>
<gene>
    <name evidence="9" type="ORF">KZY68_10045</name>
</gene>
<protein>
    <recommendedName>
        <fullName evidence="6">Peptidyl-prolyl cis-trans isomerase</fullName>
        <ecNumber evidence="6">5.2.1.8</ecNumber>
    </recommendedName>
</protein>